<organism evidence="1 2">
    <name type="scientific">Leptospira kirschneri serovar Pomona</name>
    <dbReference type="NCBI Taxonomy" id="561005"/>
    <lineage>
        <taxon>Bacteria</taxon>
        <taxon>Pseudomonadati</taxon>
        <taxon>Spirochaetota</taxon>
        <taxon>Spirochaetia</taxon>
        <taxon>Leptospirales</taxon>
        <taxon>Leptospiraceae</taxon>
        <taxon>Leptospira</taxon>
    </lineage>
</organism>
<dbReference type="AlphaFoldDB" id="A0A1T1DRG5"/>
<reference evidence="1 2" key="1">
    <citation type="submission" date="2017-02" db="EMBL/GenBank/DDBJ databases">
        <title>Comparative genomic analysis of Brazilian Leptospira kirschneri strains of different serogroups.</title>
        <authorList>
            <person name="Moreno L.Z."/>
            <person name="Miraglia F."/>
            <person name="Kremer F.S."/>
            <person name="Eslabao M.R."/>
            <person name="Lilenbaum W."/>
            <person name="Dellagostin O.A."/>
            <person name="Moreno A.M."/>
        </authorList>
    </citation>
    <scope>NUCLEOTIDE SEQUENCE [LARGE SCALE GENOMIC DNA]</scope>
    <source>
        <strain evidence="1 2">M110/06</strain>
    </source>
</reference>
<dbReference type="Proteomes" id="UP000191008">
    <property type="component" value="Unassembled WGS sequence"/>
</dbReference>
<dbReference type="EMBL" id="MVIT01000059">
    <property type="protein sequence ID" value="OOV43449.1"/>
    <property type="molecule type" value="Genomic_DNA"/>
</dbReference>
<comment type="caution">
    <text evidence="1">The sequence shown here is derived from an EMBL/GenBank/DDBJ whole genome shotgun (WGS) entry which is preliminary data.</text>
</comment>
<proteinExistence type="predicted"/>
<sequence>MFKIYYLVSKNDPLEFWNLEITGNSFTIIYGDMADLHTETEETQVFETDEICFQKAEKLLREKLNSEYQEVDPKTLQRIDQLEDLLGSLAMKYRACDLESEEEKKIISEYHKVLNILFGRDLIHFWSQRPDHDSCLPDELMPKFYRDHHRDRQIRRRNANLQD</sequence>
<evidence type="ECO:0000313" key="2">
    <source>
        <dbReference type="Proteomes" id="UP000191008"/>
    </source>
</evidence>
<dbReference type="RefSeq" id="WP_020766297.1">
    <property type="nucleotide sequence ID" value="NZ_MVIT01000059.1"/>
</dbReference>
<gene>
    <name evidence="1" type="ORF">B1J93_07975</name>
</gene>
<evidence type="ECO:0000313" key="1">
    <source>
        <dbReference type="EMBL" id="OOV43449.1"/>
    </source>
</evidence>
<dbReference type="Gene3D" id="2.20.140.10">
    <property type="entry name" value="WGR domain"/>
    <property type="match status" value="1"/>
</dbReference>
<evidence type="ECO:0008006" key="3">
    <source>
        <dbReference type="Google" id="ProtNLM"/>
    </source>
</evidence>
<protein>
    <recommendedName>
        <fullName evidence="3">Molybdate metabolism regulator</fullName>
    </recommendedName>
</protein>
<accession>A0A1T1DRG5</accession>
<name>A0A1T1DRG5_9LEPT</name>